<evidence type="ECO:0000313" key="10">
    <source>
        <dbReference type="Proteomes" id="UP000076023"/>
    </source>
</evidence>
<dbReference type="PANTHER" id="PTHR32481">
    <property type="entry name" value="AMINOPEPTIDASE"/>
    <property type="match status" value="1"/>
</dbReference>
<dbReference type="Proteomes" id="UP000076023">
    <property type="component" value="Unassembled WGS sequence"/>
</dbReference>
<gene>
    <name evidence="9" type="ORF">TSACC_2492</name>
</gene>
<dbReference type="Gene3D" id="2.40.30.40">
    <property type="entry name" value="Peptidase M42, domain 2"/>
    <property type="match status" value="1"/>
</dbReference>
<dbReference type="GO" id="GO:0046872">
    <property type="term" value="F:metal ion binding"/>
    <property type="evidence" value="ECO:0007669"/>
    <property type="project" value="UniProtKB-UniRule"/>
</dbReference>
<evidence type="ECO:0000256" key="7">
    <source>
        <dbReference type="PIRSR" id="PIRSR001123-1"/>
    </source>
</evidence>
<dbReference type="SUPFAM" id="SSF101821">
    <property type="entry name" value="Aminopeptidase/glucanase lid domain"/>
    <property type="match status" value="1"/>
</dbReference>
<dbReference type="STRING" id="690879.TSACC_2492"/>
<accession>A0A146G2N8</accession>
<feature type="binding site" evidence="8">
    <location>
        <position position="65"/>
    </location>
    <ligand>
        <name>Zn(2+)</name>
        <dbReference type="ChEBI" id="CHEBI:29105"/>
        <label>1</label>
    </ligand>
</feature>
<reference evidence="10" key="1">
    <citation type="journal article" date="2017" name="Genome Announc.">
        <title>Draft Genome Sequence of Terrimicrobium sacchariphilum NM-5T, a Facultative Anaerobic Soil Bacterium of the Class Spartobacteria.</title>
        <authorList>
            <person name="Qiu Y.L."/>
            <person name="Tourlousse D.M."/>
            <person name="Matsuura N."/>
            <person name="Ohashi A."/>
            <person name="Sekiguchi Y."/>
        </authorList>
    </citation>
    <scope>NUCLEOTIDE SEQUENCE [LARGE SCALE GENOMIC DNA]</scope>
    <source>
        <strain evidence="10">NM-5</strain>
    </source>
</reference>
<evidence type="ECO:0000256" key="3">
    <source>
        <dbReference type="ARBA" id="ARBA00022670"/>
    </source>
</evidence>
<dbReference type="Gene3D" id="3.40.630.10">
    <property type="entry name" value="Zn peptidases"/>
    <property type="match status" value="1"/>
</dbReference>
<dbReference type="InterPro" id="IPR023367">
    <property type="entry name" value="Peptidase_M42_dom2"/>
</dbReference>
<dbReference type="InParanoid" id="A0A146G2N8"/>
<feature type="binding site" evidence="8">
    <location>
        <position position="177"/>
    </location>
    <ligand>
        <name>Zn(2+)</name>
        <dbReference type="ChEBI" id="CHEBI:29105"/>
        <label>2</label>
    </ligand>
</feature>
<dbReference type="AlphaFoldDB" id="A0A146G2N8"/>
<evidence type="ECO:0000256" key="8">
    <source>
        <dbReference type="PIRSR" id="PIRSR001123-2"/>
    </source>
</evidence>
<feature type="binding site" evidence="8">
    <location>
        <position position="234"/>
    </location>
    <ligand>
        <name>Zn(2+)</name>
        <dbReference type="ChEBI" id="CHEBI:29105"/>
        <label>1</label>
    </ligand>
</feature>
<evidence type="ECO:0000256" key="1">
    <source>
        <dbReference type="ARBA" id="ARBA00006272"/>
    </source>
</evidence>
<dbReference type="OrthoDB" id="9772053at2"/>
<evidence type="ECO:0000256" key="2">
    <source>
        <dbReference type="ARBA" id="ARBA00022438"/>
    </source>
</evidence>
<dbReference type="RefSeq" id="WP_075077946.1">
    <property type="nucleotide sequence ID" value="NZ_BDCO01000002.1"/>
</dbReference>
<evidence type="ECO:0000256" key="4">
    <source>
        <dbReference type="ARBA" id="ARBA00022723"/>
    </source>
</evidence>
<evidence type="ECO:0000256" key="6">
    <source>
        <dbReference type="PIRNR" id="PIRNR001123"/>
    </source>
</evidence>
<proteinExistence type="inferred from homology"/>
<dbReference type="InterPro" id="IPR051464">
    <property type="entry name" value="Peptidase_M42_aminopept"/>
</dbReference>
<comment type="caution">
    <text evidence="9">The sequence shown here is derived from an EMBL/GenBank/DDBJ whole genome shotgun (WGS) entry which is preliminary data.</text>
</comment>
<dbReference type="FunCoup" id="A0A146G2N8">
    <property type="interactions" value="127"/>
</dbReference>
<evidence type="ECO:0000256" key="5">
    <source>
        <dbReference type="ARBA" id="ARBA00022801"/>
    </source>
</evidence>
<dbReference type="EMBL" id="BDCO01000002">
    <property type="protein sequence ID" value="GAT32095.1"/>
    <property type="molecule type" value="Genomic_DNA"/>
</dbReference>
<feature type="binding site" evidence="8">
    <location>
        <position position="212"/>
    </location>
    <ligand>
        <name>Zn(2+)</name>
        <dbReference type="ChEBI" id="CHEBI:29105"/>
        <label>2</label>
    </ligand>
</feature>
<dbReference type="PANTHER" id="PTHR32481:SF20">
    <property type="entry name" value="AMINOPEPTIDASE YSDC"/>
    <property type="match status" value="1"/>
</dbReference>
<dbReference type="GO" id="GO:0006508">
    <property type="term" value="P:proteolysis"/>
    <property type="evidence" value="ECO:0007669"/>
    <property type="project" value="UniProtKB-KW"/>
</dbReference>
<evidence type="ECO:0000313" key="9">
    <source>
        <dbReference type="EMBL" id="GAT32095.1"/>
    </source>
</evidence>
<dbReference type="PIRSF" id="PIRSF001123">
    <property type="entry name" value="PepA_GA"/>
    <property type="match status" value="1"/>
</dbReference>
<feature type="binding site" evidence="8">
    <location>
        <position position="321"/>
    </location>
    <ligand>
        <name>Zn(2+)</name>
        <dbReference type="ChEBI" id="CHEBI:29105"/>
        <label>2</label>
    </ligand>
</feature>
<name>A0A146G2N8_TERSA</name>
<dbReference type="GO" id="GO:0004177">
    <property type="term" value="F:aminopeptidase activity"/>
    <property type="evidence" value="ECO:0007669"/>
    <property type="project" value="UniProtKB-UniRule"/>
</dbReference>
<keyword evidence="2" id="KW-0031">Aminopeptidase</keyword>
<keyword evidence="10" id="KW-1185">Reference proteome</keyword>
<dbReference type="CDD" id="cd05656">
    <property type="entry name" value="M42_Frv"/>
    <property type="match status" value="1"/>
</dbReference>
<feature type="binding site" evidence="8">
    <location>
        <position position="177"/>
    </location>
    <ligand>
        <name>Zn(2+)</name>
        <dbReference type="ChEBI" id="CHEBI:29105"/>
        <label>1</label>
    </ligand>
</feature>
<feature type="active site" description="Proton acceptor" evidence="7">
    <location>
        <position position="211"/>
    </location>
</feature>
<keyword evidence="4 8" id="KW-0479">Metal-binding</keyword>
<comment type="cofactor">
    <cofactor evidence="8">
        <name>a divalent metal cation</name>
        <dbReference type="ChEBI" id="CHEBI:60240"/>
    </cofactor>
    <text evidence="8">Binds 2 divalent metal cations per subunit.</text>
</comment>
<comment type="similarity">
    <text evidence="1 6">Belongs to the peptidase M42 family.</text>
</comment>
<organism evidence="9 10">
    <name type="scientific">Terrimicrobium sacchariphilum</name>
    <dbReference type="NCBI Taxonomy" id="690879"/>
    <lineage>
        <taxon>Bacteria</taxon>
        <taxon>Pseudomonadati</taxon>
        <taxon>Verrucomicrobiota</taxon>
        <taxon>Terrimicrobiia</taxon>
        <taxon>Terrimicrobiales</taxon>
        <taxon>Terrimicrobiaceae</taxon>
        <taxon>Terrimicrobium</taxon>
    </lineage>
</organism>
<dbReference type="Pfam" id="PF05343">
    <property type="entry name" value="Peptidase_M42"/>
    <property type="match status" value="1"/>
</dbReference>
<protein>
    <submittedName>
        <fullName evidence="9">Endoglucanase</fullName>
    </submittedName>
</protein>
<keyword evidence="5" id="KW-0378">Hydrolase</keyword>
<sequence length="356" mass="38539">MRHESLAFLKELLTTPSPSGFETKGQRVWADYVGKFAKKVHSDPYGNVYAGLNDSGNPKIVLAGHSDELGLMVSYIGEEGFIYFKGIGGVDRAMLRGRPVLIHGPNGSIPGVTGHLAIHMQEPEDRKKVPEFHEVFIDIGASSKAEAEELVRVGNPITMDHGVVQLFGERIAARGCDNRIGTWTAAEALRLLAEDEGKLNANVIALSTIQEENGLYGATMAGYRIRPDLAIVIDVTHATDIPICSKAKHGDIRLGKGPVISIGSSNHPVLVERMIAVARKESIPVQYEANPRYTGTDADAFFLQRGGIPSISLGLPNRYMHSPVEVIDLEDLEAMAQLVASFCADVQAGETFSVKI</sequence>
<dbReference type="InterPro" id="IPR008007">
    <property type="entry name" value="Peptidase_M42"/>
</dbReference>
<dbReference type="SUPFAM" id="SSF53187">
    <property type="entry name" value="Zn-dependent exopeptidases"/>
    <property type="match status" value="1"/>
</dbReference>
<keyword evidence="3" id="KW-0645">Protease</keyword>